<dbReference type="PANTHER" id="PTHR43390:SF1">
    <property type="entry name" value="CHLOROPLAST PROCESSING PEPTIDASE"/>
    <property type="match status" value="1"/>
</dbReference>
<gene>
    <name evidence="6" type="ORF">SAMN05443244_1855</name>
</gene>
<comment type="subcellular location">
    <subcellularLocation>
        <location evidence="4">Membrane</location>
        <topology evidence="4">Single-pass type II membrane protein</topology>
    </subcellularLocation>
</comment>
<keyword evidence="4" id="KW-0812">Transmembrane</keyword>
<feature type="active site" evidence="3">
    <location>
        <position position="44"/>
    </location>
</feature>
<dbReference type="GO" id="GO:0009003">
    <property type="term" value="F:signal peptidase activity"/>
    <property type="evidence" value="ECO:0007669"/>
    <property type="project" value="UniProtKB-EC"/>
</dbReference>
<feature type="domain" description="Peptidase S26" evidence="5">
    <location>
        <begin position="19"/>
        <end position="206"/>
    </location>
</feature>
<proteinExistence type="inferred from homology"/>
<evidence type="ECO:0000256" key="3">
    <source>
        <dbReference type="PIRSR" id="PIRSR600223-1"/>
    </source>
</evidence>
<comment type="catalytic activity">
    <reaction evidence="4">
        <text>Cleavage of hydrophobic, N-terminal signal or leader sequences from secreted and periplasmic proteins.</text>
        <dbReference type="EC" id="3.4.21.89"/>
    </reaction>
</comment>
<protein>
    <recommendedName>
        <fullName evidence="2 4">Signal peptidase I</fullName>
        <ecNumber evidence="4">3.4.21.89</ecNumber>
    </recommendedName>
</protein>
<keyword evidence="4" id="KW-1133">Transmembrane helix</keyword>
<sequence>MMARMGNAFADALGQVVGSLARLTVVSLFIITFLVQPSQIPTSSMEPTMLVGDFVLVNKQVFATPGHWRWLLPYREPRRDDIIVFHYPVDPSELLVKRVIATPTDRIHLRRGAVVLNGRPVAEPFAAYSPAERSAYRDEFPNLQRADPAAEATWWIELRHRIRGADLPIPDSRYFAMGDNRNNSQDSRFWGFVPRENIVGEPLMVYLSTERTTGSARGRLRWDRIGMVLR</sequence>
<feature type="transmembrane region" description="Helical" evidence="4">
    <location>
        <begin position="12"/>
        <end position="35"/>
    </location>
</feature>
<dbReference type="InterPro" id="IPR000223">
    <property type="entry name" value="Pept_S26A_signal_pept_1"/>
</dbReference>
<evidence type="ECO:0000259" key="5">
    <source>
        <dbReference type="Pfam" id="PF10502"/>
    </source>
</evidence>
<dbReference type="InterPro" id="IPR036286">
    <property type="entry name" value="LexA/Signal_pep-like_sf"/>
</dbReference>
<evidence type="ECO:0000313" key="6">
    <source>
        <dbReference type="EMBL" id="SEB79328.1"/>
    </source>
</evidence>
<dbReference type="CDD" id="cd06530">
    <property type="entry name" value="S26_SPase_I"/>
    <property type="match status" value="1"/>
</dbReference>
<dbReference type="PANTHER" id="PTHR43390">
    <property type="entry name" value="SIGNAL PEPTIDASE I"/>
    <property type="match status" value="1"/>
</dbReference>
<dbReference type="SUPFAM" id="SSF51306">
    <property type="entry name" value="LexA/Signal peptidase"/>
    <property type="match status" value="1"/>
</dbReference>
<dbReference type="GO" id="GO:0016020">
    <property type="term" value="C:membrane"/>
    <property type="evidence" value="ECO:0007669"/>
    <property type="project" value="UniProtKB-SubCell"/>
</dbReference>
<dbReference type="GO" id="GO:0006465">
    <property type="term" value="P:signal peptide processing"/>
    <property type="evidence" value="ECO:0007669"/>
    <property type="project" value="InterPro"/>
</dbReference>
<dbReference type="GO" id="GO:0004252">
    <property type="term" value="F:serine-type endopeptidase activity"/>
    <property type="evidence" value="ECO:0007669"/>
    <property type="project" value="InterPro"/>
</dbReference>
<evidence type="ECO:0000256" key="2">
    <source>
        <dbReference type="ARBA" id="ARBA00019232"/>
    </source>
</evidence>
<reference evidence="6 7" key="1">
    <citation type="submission" date="2016-10" db="EMBL/GenBank/DDBJ databases">
        <authorList>
            <person name="de Groot N.N."/>
        </authorList>
    </citation>
    <scope>NUCLEOTIDE SEQUENCE [LARGE SCALE GENOMIC DNA]</scope>
    <source>
        <strain evidence="6 7">AB35.6</strain>
    </source>
</reference>
<dbReference type="Gene3D" id="2.10.109.10">
    <property type="entry name" value="Umud Fragment, subunit A"/>
    <property type="match status" value="1"/>
</dbReference>
<keyword evidence="4" id="KW-0472">Membrane</keyword>
<dbReference type="PRINTS" id="PR00727">
    <property type="entry name" value="LEADERPTASE"/>
</dbReference>
<keyword evidence="4" id="KW-0645">Protease</keyword>
<comment type="similarity">
    <text evidence="1 4">Belongs to the peptidase S26 family.</text>
</comment>
<accession>A0A1H4M9C1</accession>
<evidence type="ECO:0000313" key="7">
    <source>
        <dbReference type="Proteomes" id="UP000182409"/>
    </source>
</evidence>
<dbReference type="Pfam" id="PF10502">
    <property type="entry name" value="Peptidase_S26"/>
    <property type="match status" value="1"/>
</dbReference>
<dbReference type="OrthoDB" id="128315at2"/>
<dbReference type="Proteomes" id="UP000182409">
    <property type="component" value="Unassembled WGS sequence"/>
</dbReference>
<dbReference type="NCBIfam" id="TIGR02227">
    <property type="entry name" value="sigpep_I_bact"/>
    <property type="match status" value="1"/>
</dbReference>
<dbReference type="InterPro" id="IPR019533">
    <property type="entry name" value="Peptidase_S26"/>
</dbReference>
<dbReference type="AlphaFoldDB" id="A0A1H4M9C1"/>
<organism evidence="6 7">
    <name type="scientific">Terriglobus roseus</name>
    <dbReference type="NCBI Taxonomy" id="392734"/>
    <lineage>
        <taxon>Bacteria</taxon>
        <taxon>Pseudomonadati</taxon>
        <taxon>Acidobacteriota</taxon>
        <taxon>Terriglobia</taxon>
        <taxon>Terriglobales</taxon>
        <taxon>Acidobacteriaceae</taxon>
        <taxon>Terriglobus</taxon>
    </lineage>
</organism>
<feature type="active site" evidence="3">
    <location>
        <position position="97"/>
    </location>
</feature>
<name>A0A1H4M9C1_9BACT</name>
<keyword evidence="4" id="KW-0378">Hydrolase</keyword>
<evidence type="ECO:0000256" key="4">
    <source>
        <dbReference type="RuleBase" id="RU362042"/>
    </source>
</evidence>
<dbReference type="EMBL" id="FNSD01000001">
    <property type="protein sequence ID" value="SEB79328.1"/>
    <property type="molecule type" value="Genomic_DNA"/>
</dbReference>
<dbReference type="EC" id="3.4.21.89" evidence="4"/>
<evidence type="ECO:0000256" key="1">
    <source>
        <dbReference type="ARBA" id="ARBA00009370"/>
    </source>
</evidence>